<name>A0A0E9QBT7_ANGAN</name>
<accession>A0A0E9QBT7</accession>
<feature type="compositionally biased region" description="Polar residues" evidence="1">
    <location>
        <begin position="31"/>
        <end position="50"/>
    </location>
</feature>
<dbReference type="EMBL" id="GBXM01095004">
    <property type="protein sequence ID" value="JAH13573.1"/>
    <property type="molecule type" value="Transcribed_RNA"/>
</dbReference>
<dbReference type="EMBL" id="GBXM01091976">
    <property type="protein sequence ID" value="JAH16601.1"/>
    <property type="molecule type" value="Transcribed_RNA"/>
</dbReference>
<dbReference type="AlphaFoldDB" id="A0A0E9QBT7"/>
<proteinExistence type="predicted"/>
<dbReference type="EMBL" id="GBXM01105184">
    <property type="protein sequence ID" value="JAH03393.1"/>
    <property type="molecule type" value="Transcribed_RNA"/>
</dbReference>
<evidence type="ECO:0000256" key="1">
    <source>
        <dbReference type="SAM" id="MobiDB-lite"/>
    </source>
</evidence>
<protein>
    <submittedName>
        <fullName evidence="2">Uncharacterized protein</fullName>
    </submittedName>
</protein>
<reference evidence="2" key="2">
    <citation type="journal article" date="2015" name="Fish Shellfish Immunol.">
        <title>Early steps in the European eel (Anguilla anguilla)-Vibrio vulnificus interaction in the gills: Role of the RtxA13 toxin.</title>
        <authorList>
            <person name="Callol A."/>
            <person name="Pajuelo D."/>
            <person name="Ebbesson L."/>
            <person name="Teles M."/>
            <person name="MacKenzie S."/>
            <person name="Amaro C."/>
        </authorList>
    </citation>
    <scope>NUCLEOTIDE SEQUENCE</scope>
</reference>
<evidence type="ECO:0000313" key="2">
    <source>
        <dbReference type="EMBL" id="JAH13573.1"/>
    </source>
</evidence>
<dbReference type="EMBL" id="GBXM01089825">
    <property type="protein sequence ID" value="JAH18752.1"/>
    <property type="molecule type" value="Transcribed_RNA"/>
</dbReference>
<dbReference type="EMBL" id="GBXM01106486">
    <property type="protein sequence ID" value="JAH02091.1"/>
    <property type="molecule type" value="Transcribed_RNA"/>
</dbReference>
<reference evidence="2" key="1">
    <citation type="submission" date="2014-11" db="EMBL/GenBank/DDBJ databases">
        <authorList>
            <person name="Amaro Gonzalez C."/>
        </authorList>
    </citation>
    <scope>NUCLEOTIDE SEQUENCE</scope>
</reference>
<sequence>MFIFQPWGPEKRELRLLSVHGIPPNYLIQDLPSNENNTSDSYLNKQQLQG</sequence>
<organism evidence="2">
    <name type="scientific">Anguilla anguilla</name>
    <name type="common">European freshwater eel</name>
    <name type="synonym">Muraena anguilla</name>
    <dbReference type="NCBI Taxonomy" id="7936"/>
    <lineage>
        <taxon>Eukaryota</taxon>
        <taxon>Metazoa</taxon>
        <taxon>Chordata</taxon>
        <taxon>Craniata</taxon>
        <taxon>Vertebrata</taxon>
        <taxon>Euteleostomi</taxon>
        <taxon>Actinopterygii</taxon>
        <taxon>Neopterygii</taxon>
        <taxon>Teleostei</taxon>
        <taxon>Anguilliformes</taxon>
        <taxon>Anguillidae</taxon>
        <taxon>Anguilla</taxon>
    </lineage>
</organism>
<feature type="region of interest" description="Disordered" evidence="1">
    <location>
        <begin position="28"/>
        <end position="50"/>
    </location>
</feature>